<feature type="transmembrane region" description="Helical" evidence="5">
    <location>
        <begin position="151"/>
        <end position="176"/>
    </location>
</feature>
<dbReference type="GO" id="GO:0046677">
    <property type="term" value="P:response to antibiotic"/>
    <property type="evidence" value="ECO:0007669"/>
    <property type="project" value="UniProtKB-KW"/>
</dbReference>
<feature type="domain" description="ABC-2 type transporter transmembrane" evidence="6">
    <location>
        <begin position="69"/>
        <end position="253"/>
    </location>
</feature>
<name>A0A5C4U393_9CORY</name>
<dbReference type="AlphaFoldDB" id="A0A5C4U393"/>
<keyword evidence="3 5" id="KW-1133">Transmembrane helix</keyword>
<evidence type="ECO:0000256" key="1">
    <source>
        <dbReference type="ARBA" id="ARBA00004141"/>
    </source>
</evidence>
<feature type="transmembrane region" description="Helical" evidence="5">
    <location>
        <begin position="120"/>
        <end position="145"/>
    </location>
</feature>
<feature type="transmembrane region" description="Helical" evidence="5">
    <location>
        <begin position="236"/>
        <end position="257"/>
    </location>
</feature>
<dbReference type="InterPro" id="IPR051784">
    <property type="entry name" value="Nod_factor_ABC_transporter"/>
</dbReference>
<dbReference type="InterPro" id="IPR013525">
    <property type="entry name" value="ABC2_TM"/>
</dbReference>
<dbReference type="Pfam" id="PF12698">
    <property type="entry name" value="ABC2_membrane_3"/>
    <property type="match status" value="1"/>
</dbReference>
<gene>
    <name evidence="7" type="ORF">FHE74_05635</name>
</gene>
<dbReference type="PANTHER" id="PTHR43229">
    <property type="entry name" value="NODULATION PROTEIN J"/>
    <property type="match status" value="1"/>
</dbReference>
<evidence type="ECO:0000313" key="8">
    <source>
        <dbReference type="Proteomes" id="UP000312032"/>
    </source>
</evidence>
<protein>
    <submittedName>
        <fullName evidence="7">Multidrug ABC transporter permease</fullName>
    </submittedName>
</protein>
<feature type="transmembrane region" description="Helical" evidence="5">
    <location>
        <begin position="183"/>
        <end position="204"/>
    </location>
</feature>
<evidence type="ECO:0000256" key="3">
    <source>
        <dbReference type="ARBA" id="ARBA00022989"/>
    </source>
</evidence>
<evidence type="ECO:0000259" key="6">
    <source>
        <dbReference type="Pfam" id="PF12698"/>
    </source>
</evidence>
<comment type="caution">
    <text evidence="7">The sequence shown here is derived from an EMBL/GenBank/DDBJ whole genome shotgun (WGS) entry which is preliminary data.</text>
</comment>
<dbReference type="GO" id="GO:0140359">
    <property type="term" value="F:ABC-type transporter activity"/>
    <property type="evidence" value="ECO:0007669"/>
    <property type="project" value="InterPro"/>
</dbReference>
<feature type="transmembrane region" description="Helical" evidence="5">
    <location>
        <begin position="79"/>
        <end position="99"/>
    </location>
</feature>
<organism evidence="7 8">
    <name type="scientific">Corynebacterium tapiri</name>
    <dbReference type="NCBI Taxonomy" id="1448266"/>
    <lineage>
        <taxon>Bacteria</taxon>
        <taxon>Bacillati</taxon>
        <taxon>Actinomycetota</taxon>
        <taxon>Actinomycetes</taxon>
        <taxon>Mycobacteriales</taxon>
        <taxon>Corynebacteriaceae</taxon>
        <taxon>Corynebacterium</taxon>
    </lineage>
</organism>
<proteinExistence type="predicted"/>
<keyword evidence="8" id="KW-1185">Reference proteome</keyword>
<evidence type="ECO:0000256" key="4">
    <source>
        <dbReference type="ARBA" id="ARBA00023136"/>
    </source>
</evidence>
<dbReference type="EMBL" id="VDHJ01000007">
    <property type="protein sequence ID" value="TNL97574.1"/>
    <property type="molecule type" value="Genomic_DNA"/>
</dbReference>
<reference evidence="7 8" key="1">
    <citation type="submission" date="2019-06" db="EMBL/GenBank/DDBJ databases">
        <authorList>
            <person name="Li J."/>
        </authorList>
    </citation>
    <scope>NUCLEOTIDE SEQUENCE [LARGE SCALE GENOMIC DNA]</scope>
    <source>
        <strain evidence="7 8">LMG 28165</strain>
    </source>
</reference>
<dbReference type="PANTHER" id="PTHR43229:SF2">
    <property type="entry name" value="NODULATION PROTEIN J"/>
    <property type="match status" value="1"/>
</dbReference>
<evidence type="ECO:0000256" key="2">
    <source>
        <dbReference type="ARBA" id="ARBA00022692"/>
    </source>
</evidence>
<comment type="subcellular location">
    <subcellularLocation>
        <location evidence="1">Membrane</location>
        <topology evidence="1">Multi-pass membrane protein</topology>
    </subcellularLocation>
</comment>
<evidence type="ECO:0000313" key="7">
    <source>
        <dbReference type="EMBL" id="TNL97574.1"/>
    </source>
</evidence>
<feature type="transmembrane region" description="Helical" evidence="5">
    <location>
        <begin position="47"/>
        <end position="67"/>
    </location>
</feature>
<dbReference type="GO" id="GO:0043190">
    <property type="term" value="C:ATP-binding cassette (ABC) transporter complex"/>
    <property type="evidence" value="ECO:0007669"/>
    <property type="project" value="InterPro"/>
</dbReference>
<sequence length="261" mass="26818">MSELHGVALNLPTGVFAPQPRRASRLRMALAQGRVEASLMLRHPEQLLLSLIIPIAALIAVAKVPALSADHTLDTAFPMVLSIAAASSGLTGQAISVAFDRRYGALKRAGASGVSASTIIAGKIFAVLVMALVQVVVLSACAFLLGWRTTLLGVALATLVLLAGIAACTALGLLIGGSLSSEIVLGLANLVWLVLSGALGYVFLTGGLASPGWSILIPTVALGAGLHDAFQHTIPWQSLLVLAGWCALGGIAATRLFRFES</sequence>
<dbReference type="Proteomes" id="UP000312032">
    <property type="component" value="Unassembled WGS sequence"/>
</dbReference>
<dbReference type="RefSeq" id="WP_139465537.1">
    <property type="nucleotide sequence ID" value="NZ_VDHJ01000007.1"/>
</dbReference>
<keyword evidence="2 5" id="KW-0812">Transmembrane</keyword>
<keyword evidence="4 5" id="KW-0472">Membrane</keyword>
<dbReference type="OrthoDB" id="160207at2"/>
<accession>A0A5C4U393</accession>
<evidence type="ECO:0000256" key="5">
    <source>
        <dbReference type="SAM" id="Phobius"/>
    </source>
</evidence>